<protein>
    <recommendedName>
        <fullName evidence="2">RNA 2',3'-cyclic phosphodiesterase</fullName>
        <shortName evidence="2">RNA 2',3'-CPDase</shortName>
        <ecNumber evidence="2">3.1.4.58</ecNumber>
    </recommendedName>
</protein>
<feature type="active site" description="Proton donor" evidence="2">
    <location>
        <position position="37"/>
    </location>
</feature>
<reference evidence="3 4" key="1">
    <citation type="submission" date="2020-08" db="EMBL/GenBank/DDBJ databases">
        <title>Sphingomonas sp. sand1-3 16S ribosomal RNA gene Genome sequencing and assembly.</title>
        <authorList>
            <person name="Kang M."/>
        </authorList>
    </citation>
    <scope>NUCLEOTIDE SEQUENCE [LARGE SCALE GENOMIC DNA]</scope>
    <source>
        <strain evidence="4">sand1-3</strain>
    </source>
</reference>
<name>A0A7G9L2H2_9SPHN</name>
<dbReference type="Proteomes" id="UP000515861">
    <property type="component" value="Chromosome"/>
</dbReference>
<feature type="short sequence motif" description="HXTX 1" evidence="2">
    <location>
        <begin position="37"/>
        <end position="40"/>
    </location>
</feature>
<comment type="function">
    <text evidence="2">Hydrolyzes RNA 2',3'-cyclic phosphodiester to an RNA 2'-phosphomonoester.</text>
</comment>
<gene>
    <name evidence="3" type="primary">thpR</name>
    <name evidence="3" type="ORF">H8M03_00125</name>
</gene>
<dbReference type="Gene3D" id="3.90.1140.10">
    <property type="entry name" value="Cyclic phosphodiesterase"/>
    <property type="match status" value="1"/>
</dbReference>
<dbReference type="HAMAP" id="MF_01940">
    <property type="entry name" value="RNA_CPDase"/>
    <property type="match status" value="1"/>
</dbReference>
<dbReference type="PANTHER" id="PTHR35561">
    <property type="entry name" value="RNA 2',3'-CYCLIC PHOSPHODIESTERASE"/>
    <property type="match status" value="1"/>
</dbReference>
<dbReference type="NCBIfam" id="TIGR02258">
    <property type="entry name" value="2_5_ligase"/>
    <property type="match status" value="1"/>
</dbReference>
<evidence type="ECO:0000313" key="4">
    <source>
        <dbReference type="Proteomes" id="UP000515861"/>
    </source>
</evidence>
<dbReference type="KEGG" id="ssau:H8M03_00125"/>
<dbReference type="Pfam" id="PF13563">
    <property type="entry name" value="2_5_RNA_ligase2"/>
    <property type="match status" value="1"/>
</dbReference>
<dbReference type="PANTHER" id="PTHR35561:SF1">
    <property type="entry name" value="RNA 2',3'-CYCLIC PHOSPHODIESTERASE"/>
    <property type="match status" value="1"/>
</dbReference>
<feature type="short sequence motif" description="HXTX 2" evidence="2">
    <location>
        <begin position="120"/>
        <end position="123"/>
    </location>
</feature>
<feature type="active site" description="Proton acceptor" evidence="2">
    <location>
        <position position="120"/>
    </location>
</feature>
<sequence length="186" mass="20645">MHRLFVAIRPPEAIRDLLVDAMDDSPELRWVGDEQLHLTLRFIGEVERPAANDIAAALDRLRQPAFELKIAGAGRFDRRNGGALWAGVAPRQPVAELAARIERACVIAGLAPERRAFHPHITLARYGRDRAATASSLETRLATLSSKPFPVDHFTLFESHLSRHGPHYDEVASYQLDRVTTAVSSP</sequence>
<dbReference type="GO" id="GO:0008664">
    <property type="term" value="F:RNA 2',3'-cyclic 3'-phosphodiesterase activity"/>
    <property type="evidence" value="ECO:0007669"/>
    <property type="project" value="UniProtKB-EC"/>
</dbReference>
<evidence type="ECO:0000256" key="1">
    <source>
        <dbReference type="ARBA" id="ARBA00022801"/>
    </source>
</evidence>
<evidence type="ECO:0000313" key="3">
    <source>
        <dbReference type="EMBL" id="QNM82821.1"/>
    </source>
</evidence>
<dbReference type="InterPro" id="IPR009097">
    <property type="entry name" value="Cyclic_Pdiesterase"/>
</dbReference>
<accession>A0A7G9L2H2</accession>
<evidence type="ECO:0000256" key="2">
    <source>
        <dbReference type="HAMAP-Rule" id="MF_01940"/>
    </source>
</evidence>
<dbReference type="SUPFAM" id="SSF55144">
    <property type="entry name" value="LigT-like"/>
    <property type="match status" value="1"/>
</dbReference>
<keyword evidence="4" id="KW-1185">Reference proteome</keyword>
<comment type="catalytic activity">
    <reaction evidence="2">
        <text>a 3'-end 2',3'-cyclophospho-ribonucleotide-RNA + H2O = a 3'-end 2'-phospho-ribonucleotide-RNA + H(+)</text>
        <dbReference type="Rhea" id="RHEA:11828"/>
        <dbReference type="Rhea" id="RHEA-COMP:10464"/>
        <dbReference type="Rhea" id="RHEA-COMP:17353"/>
        <dbReference type="ChEBI" id="CHEBI:15377"/>
        <dbReference type="ChEBI" id="CHEBI:15378"/>
        <dbReference type="ChEBI" id="CHEBI:83064"/>
        <dbReference type="ChEBI" id="CHEBI:173113"/>
        <dbReference type="EC" id="3.1.4.58"/>
    </reaction>
</comment>
<organism evidence="3 4">
    <name type="scientific">Sphingomonas sabuli</name>
    <dbReference type="NCBI Taxonomy" id="2764186"/>
    <lineage>
        <taxon>Bacteria</taxon>
        <taxon>Pseudomonadati</taxon>
        <taxon>Pseudomonadota</taxon>
        <taxon>Alphaproteobacteria</taxon>
        <taxon>Sphingomonadales</taxon>
        <taxon>Sphingomonadaceae</taxon>
        <taxon>Sphingomonas</taxon>
    </lineage>
</organism>
<keyword evidence="1 2" id="KW-0378">Hydrolase</keyword>
<comment type="similarity">
    <text evidence="2">Belongs to the 2H phosphoesterase superfamily. ThpR family.</text>
</comment>
<dbReference type="RefSeq" id="WP_187479776.1">
    <property type="nucleotide sequence ID" value="NZ_CP060697.1"/>
</dbReference>
<proteinExistence type="inferred from homology"/>
<dbReference type="AlphaFoldDB" id="A0A7G9L2H2"/>
<dbReference type="EMBL" id="CP060697">
    <property type="protein sequence ID" value="QNM82821.1"/>
    <property type="molecule type" value="Genomic_DNA"/>
</dbReference>
<dbReference type="InterPro" id="IPR004175">
    <property type="entry name" value="RNA_CPDase"/>
</dbReference>
<dbReference type="GO" id="GO:0004113">
    <property type="term" value="F:2',3'-cyclic-nucleotide 3'-phosphodiesterase activity"/>
    <property type="evidence" value="ECO:0007669"/>
    <property type="project" value="InterPro"/>
</dbReference>
<dbReference type="EC" id="3.1.4.58" evidence="2"/>